<feature type="compositionally biased region" description="Polar residues" evidence="5">
    <location>
        <begin position="101"/>
        <end position="125"/>
    </location>
</feature>
<evidence type="ECO:0000259" key="6">
    <source>
        <dbReference type="PROSITE" id="PS51635"/>
    </source>
</evidence>
<feature type="region of interest" description="Disordered" evidence="5">
    <location>
        <begin position="1"/>
        <end position="34"/>
    </location>
</feature>
<comment type="caution">
    <text evidence="7">The sequence shown here is derived from an EMBL/GenBank/DDBJ whole genome shotgun (WGS) entry which is preliminary data.</text>
</comment>
<dbReference type="Gene3D" id="3.40.1090.10">
    <property type="entry name" value="Cytosolic phospholipase A2 catalytic domain"/>
    <property type="match status" value="1"/>
</dbReference>
<protein>
    <recommendedName>
        <fullName evidence="6">PNPLA domain-containing protein</fullName>
    </recommendedName>
</protein>
<feature type="domain" description="PNPLA" evidence="6">
    <location>
        <begin position="50"/>
        <end position="303"/>
    </location>
</feature>
<evidence type="ECO:0000256" key="5">
    <source>
        <dbReference type="SAM" id="MobiDB-lite"/>
    </source>
</evidence>
<feature type="active site" description="Nucleophile" evidence="4">
    <location>
        <position position="149"/>
    </location>
</feature>
<dbReference type="PANTHER" id="PTHR24185:SF1">
    <property type="entry name" value="CALCIUM-INDEPENDENT PHOSPHOLIPASE A2-GAMMA"/>
    <property type="match status" value="1"/>
</dbReference>
<evidence type="ECO:0000256" key="2">
    <source>
        <dbReference type="ARBA" id="ARBA00022963"/>
    </source>
</evidence>
<reference evidence="7 8" key="1">
    <citation type="submission" date="2023-08" db="EMBL/GenBank/DDBJ databases">
        <title>Black Yeasts Isolated from many extreme environments.</title>
        <authorList>
            <person name="Coleine C."/>
            <person name="Stajich J.E."/>
            <person name="Selbmann L."/>
        </authorList>
    </citation>
    <scope>NUCLEOTIDE SEQUENCE [LARGE SCALE GENOMIC DNA]</scope>
    <source>
        <strain evidence="7 8">CCFEE 6328</strain>
    </source>
</reference>
<feature type="compositionally biased region" description="Basic residues" evidence="5">
    <location>
        <begin position="8"/>
        <end position="24"/>
    </location>
</feature>
<keyword evidence="3 4" id="KW-0443">Lipid metabolism</keyword>
<keyword evidence="1 4" id="KW-0378">Hydrolase</keyword>
<feature type="short sequence motif" description="DGA/G" evidence="4">
    <location>
        <begin position="290"/>
        <end position="292"/>
    </location>
</feature>
<dbReference type="PROSITE" id="PS51635">
    <property type="entry name" value="PNPLA"/>
    <property type="match status" value="1"/>
</dbReference>
<keyword evidence="2 4" id="KW-0442">Lipid degradation</keyword>
<sequence>MDSNSNSRPRRSRNPLKSFIRRISHSPVGAAPATRQANPDINIWEDKLLLSLDGDPIRGLSSLFILQALMEKIAQMEQQNPQPAYHSFSPAPYKDPRPRSAQPSDNASTGSGSRSHQNDSSSSMSEADLKAPEYRYLPCHYFDFIAGTSTGGLIAMMLGRLRMTVGHCIEEYIELGGDIFGKPRMFNARSVLFWNRGKYEGSNVEKVVEKVGRRYNPWVQNELWSPVLFKSPERLCKTMVFATEESEMEPYIFRSYDHKRKAEVPMLNQSHLAAPGYFNPLEINDVTFLDGGLVANNPSVYAFNEISLLQGNKAPALVLSIGTGEKEKRSFKTLEKSMKHWKPFISHQPNNRIAESQSADIQMTEVRDQREHRPEDRFKYQRLTVGLDFGLGWMKLDEWKRDPSSERPANDPNDVPKRYIRKREYFLEKSSKHHDTVRFLETRTNFYLESVRENLDQLARVLVNKRRLRSKTPQWEHFATGDTWQCRDCSGSLFYTRDELRTHLAHMHGNRAVNIDRDCRLPY</sequence>
<keyword evidence="8" id="KW-1185">Reference proteome</keyword>
<dbReference type="InterPro" id="IPR016035">
    <property type="entry name" value="Acyl_Trfase/lysoPLipase"/>
</dbReference>
<organism evidence="7 8">
    <name type="scientific">Exophiala sideris</name>
    <dbReference type="NCBI Taxonomy" id="1016849"/>
    <lineage>
        <taxon>Eukaryota</taxon>
        <taxon>Fungi</taxon>
        <taxon>Dikarya</taxon>
        <taxon>Ascomycota</taxon>
        <taxon>Pezizomycotina</taxon>
        <taxon>Eurotiomycetes</taxon>
        <taxon>Chaetothyriomycetidae</taxon>
        <taxon>Chaetothyriales</taxon>
        <taxon>Herpotrichiellaceae</taxon>
        <taxon>Exophiala</taxon>
    </lineage>
</organism>
<evidence type="ECO:0000313" key="8">
    <source>
        <dbReference type="Proteomes" id="UP001345691"/>
    </source>
</evidence>
<comment type="caution">
    <text evidence="4">Lacks conserved residue(s) required for the propagation of feature annotation.</text>
</comment>
<feature type="region of interest" description="Disordered" evidence="5">
    <location>
        <begin position="77"/>
        <end position="125"/>
    </location>
</feature>
<accession>A0ABR0JM31</accession>
<name>A0ABR0JM31_9EURO</name>
<evidence type="ECO:0000256" key="1">
    <source>
        <dbReference type="ARBA" id="ARBA00022801"/>
    </source>
</evidence>
<dbReference type="EMBL" id="JAVRRF010000003">
    <property type="protein sequence ID" value="KAK5066998.1"/>
    <property type="molecule type" value="Genomic_DNA"/>
</dbReference>
<dbReference type="Proteomes" id="UP001345691">
    <property type="component" value="Unassembled WGS sequence"/>
</dbReference>
<dbReference type="SUPFAM" id="SSF52151">
    <property type="entry name" value="FabD/lysophospholipase-like"/>
    <property type="match status" value="1"/>
</dbReference>
<dbReference type="Pfam" id="PF01734">
    <property type="entry name" value="Patatin"/>
    <property type="match status" value="1"/>
</dbReference>
<feature type="short sequence motif" description="GXSXG" evidence="4">
    <location>
        <begin position="147"/>
        <end position="151"/>
    </location>
</feature>
<gene>
    <name evidence="7" type="ORF">LTR69_002346</name>
</gene>
<evidence type="ECO:0000256" key="3">
    <source>
        <dbReference type="ARBA" id="ARBA00023098"/>
    </source>
</evidence>
<evidence type="ECO:0000313" key="7">
    <source>
        <dbReference type="EMBL" id="KAK5066998.1"/>
    </source>
</evidence>
<proteinExistence type="predicted"/>
<evidence type="ECO:0000256" key="4">
    <source>
        <dbReference type="PROSITE-ProRule" id="PRU01161"/>
    </source>
</evidence>
<dbReference type="PANTHER" id="PTHR24185">
    <property type="entry name" value="CALCIUM-INDEPENDENT PHOSPHOLIPASE A2-GAMMA"/>
    <property type="match status" value="1"/>
</dbReference>
<dbReference type="InterPro" id="IPR002641">
    <property type="entry name" value="PNPLA_dom"/>
</dbReference>
<feature type="active site" description="Proton acceptor" evidence="4">
    <location>
        <position position="290"/>
    </location>
</feature>